<evidence type="ECO:0000313" key="2">
    <source>
        <dbReference type="EMBL" id="GCE85167.1"/>
    </source>
</evidence>
<sequence>MRLTTLTFLALFSPAAAHAYAPGSSQTEPTCPKGDRPVWVNTRTSVYHYRGMRWYGHTKYGKYACEKDALAEGRRVTRNGE</sequence>
<keyword evidence="1" id="KW-0732">Signal</keyword>
<proteinExistence type="predicted"/>
<evidence type="ECO:0008006" key="4">
    <source>
        <dbReference type="Google" id="ProtNLM"/>
    </source>
</evidence>
<evidence type="ECO:0000313" key="3">
    <source>
        <dbReference type="Proteomes" id="UP000315095"/>
    </source>
</evidence>
<organism evidence="2 3">
    <name type="scientific">Komagataeibacter diospyri</name>
    <dbReference type="NCBI Taxonomy" id="1932662"/>
    <lineage>
        <taxon>Bacteria</taxon>
        <taxon>Pseudomonadati</taxon>
        <taxon>Pseudomonadota</taxon>
        <taxon>Alphaproteobacteria</taxon>
        <taxon>Acetobacterales</taxon>
        <taxon>Acetobacteraceae</taxon>
        <taxon>Komagataeibacter</taxon>
    </lineage>
</organism>
<dbReference type="EMBL" id="BDLU01000070">
    <property type="protein sequence ID" value="GCE85167.1"/>
    <property type="molecule type" value="Genomic_DNA"/>
</dbReference>
<feature type="signal peptide" evidence="1">
    <location>
        <begin position="1"/>
        <end position="19"/>
    </location>
</feature>
<evidence type="ECO:0000256" key="1">
    <source>
        <dbReference type="SAM" id="SignalP"/>
    </source>
</evidence>
<reference evidence="3" key="1">
    <citation type="submission" date="2017-01" db="EMBL/GenBank/DDBJ databases">
        <title>Komagataeibacter sp. MSKU9 whole genome sequencing project.</title>
        <authorList>
            <person name="Matsutani M."/>
            <person name="Naloka K."/>
            <person name="Theeragool G."/>
            <person name="Yakushi T."/>
            <person name="Matsushita K."/>
        </authorList>
    </citation>
    <scope>NUCLEOTIDE SEQUENCE [LARGE SCALE GENOMIC DNA]</scope>
    <source>
        <strain evidence="3">MSKU9</strain>
    </source>
</reference>
<accession>A0A4P5NXM5</accession>
<comment type="caution">
    <text evidence="2">The sequence shown here is derived from an EMBL/GenBank/DDBJ whole genome shotgun (WGS) entry which is preliminary data.</text>
</comment>
<name>A0A4P5NXM5_9PROT</name>
<feature type="chain" id="PRO_5021014521" description="YARHG domain-containing protein" evidence="1">
    <location>
        <begin position="20"/>
        <end position="81"/>
    </location>
</feature>
<keyword evidence="3" id="KW-1185">Reference proteome</keyword>
<dbReference type="Proteomes" id="UP000315095">
    <property type="component" value="Unassembled WGS sequence"/>
</dbReference>
<gene>
    <name evidence="2" type="ORF">MSKU9_3308</name>
</gene>
<protein>
    <recommendedName>
        <fullName evidence="4">YARHG domain-containing protein</fullName>
    </recommendedName>
</protein>
<dbReference type="AlphaFoldDB" id="A0A4P5NXM5"/>